<keyword evidence="8" id="KW-0902">Two-component regulatory system</keyword>
<sequence length="641" mass="72524">MRIFIFLLLLLAGEIAFARRPYQAPDTARIRRLCDTAEYYLKNNQPDSARRYAQAANMFAQQQKYEYGLARVSYVMGKVYTRRNELDSASAAYEKARDLTGKDSSYQGKRLYALATGNLSTVLGKKGFPDKELQMLLSAIPLFESLKDSAALSVSMYNIASKFINAGQPLKAYPYLMKNIALAVRKGQPESKAYSFITAGTLFLQLDSLESAGHYLSLAAHELRQIGQSKLWGALYTYMAVYKSKKGAFKEAEQLCRQAEDTIARYPDKNDAYNLLTAKVKVYTAAKKYPQAIAAATGIYNQARKDNSAYFHLSSLKDLYELENKAGHLQASFNYLEQYVALKDSLDQRQMKLNLNDLEQRYQVNEKQRSILELTNQNNEQKLALQQSRFRQLVYLFILTAAGLLLLLLFITLRTRQRISRQQQQLLEQELARVQQEKQIENYVSMLNGQEQERSRLARELHDGLGGKLSAIYLHLSKLSAESGDVWSKLHGQLADSMKELRHIARNLTPETLSRYGLAETLKDYCQTLKDAGINIILQVFNISTDIPYPTQLMLYRIVQEAITNAIRHANANRILVQCSQQDNIVYITVEDDGRGFDAGSITAGNGLANIKARINHLNGQLEIRSFPGTGTIINIECKLP</sequence>
<dbReference type="InterPro" id="IPR011712">
    <property type="entry name" value="Sig_transdc_His_kin_sub3_dim/P"/>
</dbReference>
<dbReference type="CDD" id="cd16917">
    <property type="entry name" value="HATPase_UhpB-NarQ-NarX-like"/>
    <property type="match status" value="1"/>
</dbReference>
<comment type="catalytic activity">
    <reaction evidence="1">
        <text>ATP + protein L-histidine = ADP + protein N-phospho-L-histidine.</text>
        <dbReference type="EC" id="2.7.13.3"/>
    </reaction>
</comment>
<dbReference type="GO" id="GO:0000155">
    <property type="term" value="F:phosphorelay sensor kinase activity"/>
    <property type="evidence" value="ECO:0007669"/>
    <property type="project" value="InterPro"/>
</dbReference>
<evidence type="ECO:0000256" key="11">
    <source>
        <dbReference type="SAM" id="Phobius"/>
    </source>
</evidence>
<keyword evidence="3" id="KW-0597">Phosphoprotein</keyword>
<evidence type="ECO:0000256" key="8">
    <source>
        <dbReference type="ARBA" id="ARBA00023012"/>
    </source>
</evidence>
<evidence type="ECO:0000256" key="2">
    <source>
        <dbReference type="ARBA" id="ARBA00012438"/>
    </source>
</evidence>
<dbReference type="PROSITE" id="PS50005">
    <property type="entry name" value="TPR"/>
    <property type="match status" value="1"/>
</dbReference>
<dbReference type="GO" id="GO:0016020">
    <property type="term" value="C:membrane"/>
    <property type="evidence" value="ECO:0007669"/>
    <property type="project" value="InterPro"/>
</dbReference>
<dbReference type="InterPro" id="IPR036890">
    <property type="entry name" value="HATPase_C_sf"/>
</dbReference>
<dbReference type="STRING" id="408074.SAMN05660909_04177"/>
<dbReference type="InterPro" id="IPR011990">
    <property type="entry name" value="TPR-like_helical_dom_sf"/>
</dbReference>
<dbReference type="RefSeq" id="WP_089763842.1">
    <property type="nucleotide sequence ID" value="NZ_BKAT01000036.1"/>
</dbReference>
<dbReference type="InterPro" id="IPR005467">
    <property type="entry name" value="His_kinase_dom"/>
</dbReference>
<evidence type="ECO:0000256" key="7">
    <source>
        <dbReference type="ARBA" id="ARBA00022840"/>
    </source>
</evidence>
<feature type="repeat" description="TPR" evidence="9">
    <location>
        <begin position="70"/>
        <end position="103"/>
    </location>
</feature>
<dbReference type="EC" id="2.7.13.3" evidence="2"/>
<keyword evidence="5" id="KW-0547">Nucleotide-binding</keyword>
<dbReference type="Gene3D" id="1.20.5.1930">
    <property type="match status" value="1"/>
</dbReference>
<keyword evidence="14" id="KW-1185">Reference proteome</keyword>
<feature type="transmembrane region" description="Helical" evidence="11">
    <location>
        <begin position="393"/>
        <end position="413"/>
    </location>
</feature>
<dbReference type="PANTHER" id="PTHR24421">
    <property type="entry name" value="NITRATE/NITRITE SENSOR PROTEIN NARX-RELATED"/>
    <property type="match status" value="1"/>
</dbReference>
<evidence type="ECO:0000256" key="9">
    <source>
        <dbReference type="PROSITE-ProRule" id="PRU00339"/>
    </source>
</evidence>
<evidence type="ECO:0000256" key="10">
    <source>
        <dbReference type="SAM" id="Coils"/>
    </source>
</evidence>
<evidence type="ECO:0000259" key="12">
    <source>
        <dbReference type="PROSITE" id="PS50109"/>
    </source>
</evidence>
<name>A0A1H4F6D8_9BACT</name>
<dbReference type="InterPro" id="IPR050482">
    <property type="entry name" value="Sensor_HK_TwoCompSys"/>
</dbReference>
<accession>A0A1H4F6D8</accession>
<dbReference type="EMBL" id="FNRL01000022">
    <property type="protein sequence ID" value="SEA92358.1"/>
    <property type="molecule type" value="Genomic_DNA"/>
</dbReference>
<dbReference type="Pfam" id="PF02518">
    <property type="entry name" value="HATPase_c"/>
    <property type="match status" value="1"/>
</dbReference>
<dbReference type="InterPro" id="IPR019734">
    <property type="entry name" value="TPR_rpt"/>
</dbReference>
<dbReference type="GO" id="GO:0046983">
    <property type="term" value="F:protein dimerization activity"/>
    <property type="evidence" value="ECO:0007669"/>
    <property type="project" value="InterPro"/>
</dbReference>
<evidence type="ECO:0000313" key="14">
    <source>
        <dbReference type="Proteomes" id="UP000199656"/>
    </source>
</evidence>
<dbReference type="SMART" id="SM00387">
    <property type="entry name" value="HATPase_c"/>
    <property type="match status" value="1"/>
</dbReference>
<dbReference type="Gene3D" id="1.25.40.10">
    <property type="entry name" value="Tetratricopeptide repeat domain"/>
    <property type="match status" value="1"/>
</dbReference>
<dbReference type="OrthoDB" id="617348at2"/>
<gene>
    <name evidence="13" type="ORF">SAMN05660909_04177</name>
</gene>
<dbReference type="GO" id="GO:0005524">
    <property type="term" value="F:ATP binding"/>
    <property type="evidence" value="ECO:0007669"/>
    <property type="project" value="UniProtKB-KW"/>
</dbReference>
<organism evidence="13 14">
    <name type="scientific">Chitinophaga terrae</name>
    <name type="common">ex Kim and Jung 2007</name>
    <dbReference type="NCBI Taxonomy" id="408074"/>
    <lineage>
        <taxon>Bacteria</taxon>
        <taxon>Pseudomonadati</taxon>
        <taxon>Bacteroidota</taxon>
        <taxon>Chitinophagia</taxon>
        <taxon>Chitinophagales</taxon>
        <taxon>Chitinophagaceae</taxon>
        <taxon>Chitinophaga</taxon>
    </lineage>
</organism>
<reference evidence="14" key="1">
    <citation type="submission" date="2016-10" db="EMBL/GenBank/DDBJ databases">
        <authorList>
            <person name="Varghese N."/>
            <person name="Submissions S."/>
        </authorList>
    </citation>
    <scope>NUCLEOTIDE SEQUENCE [LARGE SCALE GENOMIC DNA]</scope>
    <source>
        <strain evidence="14">DSM 23920</strain>
    </source>
</reference>
<feature type="domain" description="Histidine kinase" evidence="12">
    <location>
        <begin position="456"/>
        <end position="641"/>
    </location>
</feature>
<keyword evidence="11" id="KW-1133">Transmembrane helix</keyword>
<protein>
    <recommendedName>
        <fullName evidence="2">histidine kinase</fullName>
        <ecNumber evidence="2">2.7.13.3</ecNumber>
    </recommendedName>
</protein>
<evidence type="ECO:0000256" key="4">
    <source>
        <dbReference type="ARBA" id="ARBA00022679"/>
    </source>
</evidence>
<dbReference type="Pfam" id="PF07730">
    <property type="entry name" value="HisKA_3"/>
    <property type="match status" value="1"/>
</dbReference>
<dbReference type="SUPFAM" id="SSF55874">
    <property type="entry name" value="ATPase domain of HSP90 chaperone/DNA topoisomerase II/histidine kinase"/>
    <property type="match status" value="1"/>
</dbReference>
<evidence type="ECO:0000256" key="1">
    <source>
        <dbReference type="ARBA" id="ARBA00000085"/>
    </source>
</evidence>
<evidence type="ECO:0000256" key="3">
    <source>
        <dbReference type="ARBA" id="ARBA00022553"/>
    </source>
</evidence>
<keyword evidence="7" id="KW-0067">ATP-binding</keyword>
<evidence type="ECO:0000256" key="5">
    <source>
        <dbReference type="ARBA" id="ARBA00022741"/>
    </source>
</evidence>
<keyword evidence="9" id="KW-0802">TPR repeat</keyword>
<dbReference type="PANTHER" id="PTHR24421:SF10">
    <property type="entry name" value="NITRATE_NITRITE SENSOR PROTEIN NARQ"/>
    <property type="match status" value="1"/>
</dbReference>
<dbReference type="Gene3D" id="3.30.565.10">
    <property type="entry name" value="Histidine kinase-like ATPase, C-terminal domain"/>
    <property type="match status" value="1"/>
</dbReference>
<dbReference type="Proteomes" id="UP000199656">
    <property type="component" value="Unassembled WGS sequence"/>
</dbReference>
<keyword evidence="11" id="KW-0812">Transmembrane</keyword>
<evidence type="ECO:0000313" key="13">
    <source>
        <dbReference type="EMBL" id="SEA92358.1"/>
    </source>
</evidence>
<feature type="coiled-coil region" evidence="10">
    <location>
        <begin position="417"/>
        <end position="460"/>
    </location>
</feature>
<keyword evidence="4" id="KW-0808">Transferase</keyword>
<dbReference type="PROSITE" id="PS50109">
    <property type="entry name" value="HIS_KIN"/>
    <property type="match status" value="1"/>
</dbReference>
<keyword evidence="10" id="KW-0175">Coiled coil</keyword>
<proteinExistence type="predicted"/>
<keyword evidence="11" id="KW-0472">Membrane</keyword>
<keyword evidence="6 13" id="KW-0418">Kinase</keyword>
<evidence type="ECO:0000256" key="6">
    <source>
        <dbReference type="ARBA" id="ARBA00022777"/>
    </source>
</evidence>
<dbReference type="AlphaFoldDB" id="A0A1H4F6D8"/>
<feature type="coiled-coil region" evidence="10">
    <location>
        <begin position="348"/>
        <end position="375"/>
    </location>
</feature>
<dbReference type="InterPro" id="IPR003594">
    <property type="entry name" value="HATPase_dom"/>
</dbReference>
<dbReference type="SUPFAM" id="SSF48452">
    <property type="entry name" value="TPR-like"/>
    <property type="match status" value="1"/>
</dbReference>